<feature type="compositionally biased region" description="Basic and acidic residues" evidence="1">
    <location>
        <begin position="1"/>
        <end position="16"/>
    </location>
</feature>
<dbReference type="EMBL" id="GBRH01170199">
    <property type="protein sequence ID" value="JAE27697.1"/>
    <property type="molecule type" value="Transcribed_RNA"/>
</dbReference>
<sequence length="22" mass="2707">MDYRDHPSRFDSHWGEHNSSVF</sequence>
<evidence type="ECO:0000256" key="1">
    <source>
        <dbReference type="SAM" id="MobiDB-lite"/>
    </source>
</evidence>
<dbReference type="AlphaFoldDB" id="A0A0A9GT16"/>
<feature type="region of interest" description="Disordered" evidence="1">
    <location>
        <begin position="1"/>
        <end position="22"/>
    </location>
</feature>
<organism evidence="2">
    <name type="scientific">Arundo donax</name>
    <name type="common">Giant reed</name>
    <name type="synonym">Donax arundinaceus</name>
    <dbReference type="NCBI Taxonomy" id="35708"/>
    <lineage>
        <taxon>Eukaryota</taxon>
        <taxon>Viridiplantae</taxon>
        <taxon>Streptophyta</taxon>
        <taxon>Embryophyta</taxon>
        <taxon>Tracheophyta</taxon>
        <taxon>Spermatophyta</taxon>
        <taxon>Magnoliopsida</taxon>
        <taxon>Liliopsida</taxon>
        <taxon>Poales</taxon>
        <taxon>Poaceae</taxon>
        <taxon>PACMAD clade</taxon>
        <taxon>Arundinoideae</taxon>
        <taxon>Arundineae</taxon>
        <taxon>Arundo</taxon>
    </lineage>
</organism>
<accession>A0A0A9GT16</accession>
<reference evidence="2" key="2">
    <citation type="journal article" date="2015" name="Data Brief">
        <title>Shoot transcriptome of the giant reed, Arundo donax.</title>
        <authorList>
            <person name="Barrero R.A."/>
            <person name="Guerrero F.D."/>
            <person name="Moolhuijzen P."/>
            <person name="Goolsby J.A."/>
            <person name="Tidwell J."/>
            <person name="Bellgard S.E."/>
            <person name="Bellgard M.I."/>
        </authorList>
    </citation>
    <scope>NUCLEOTIDE SEQUENCE</scope>
    <source>
        <tissue evidence="2">Shoot tissue taken approximately 20 cm above the soil surface</tissue>
    </source>
</reference>
<reference evidence="2" key="1">
    <citation type="submission" date="2014-09" db="EMBL/GenBank/DDBJ databases">
        <authorList>
            <person name="Magalhaes I.L.F."/>
            <person name="Oliveira U."/>
            <person name="Santos F.R."/>
            <person name="Vidigal T.H.D.A."/>
            <person name="Brescovit A.D."/>
            <person name="Santos A.J."/>
        </authorList>
    </citation>
    <scope>NUCLEOTIDE SEQUENCE</scope>
    <source>
        <tissue evidence="2">Shoot tissue taken approximately 20 cm above the soil surface</tissue>
    </source>
</reference>
<protein>
    <submittedName>
        <fullName evidence="2">Uncharacterized protein</fullName>
    </submittedName>
</protein>
<proteinExistence type="predicted"/>
<evidence type="ECO:0000313" key="2">
    <source>
        <dbReference type="EMBL" id="JAE27697.1"/>
    </source>
</evidence>
<name>A0A0A9GT16_ARUDO</name>